<accession>A0A8H5H211</accession>
<evidence type="ECO:0008006" key="11">
    <source>
        <dbReference type="Google" id="ProtNLM"/>
    </source>
</evidence>
<feature type="domain" description="Polysaccharide lyase family 8 central" evidence="6">
    <location>
        <begin position="417"/>
        <end position="630"/>
    </location>
</feature>
<keyword evidence="2 5" id="KW-0732">Signal</keyword>
<dbReference type="Pfam" id="PF02278">
    <property type="entry name" value="Lyase_8"/>
    <property type="match status" value="1"/>
</dbReference>
<dbReference type="InterPro" id="IPR004103">
    <property type="entry name" value="Lyase_8_C"/>
</dbReference>
<proteinExistence type="inferred from homology"/>
<evidence type="ECO:0000256" key="2">
    <source>
        <dbReference type="ARBA" id="ARBA00022729"/>
    </source>
</evidence>
<keyword evidence="3" id="KW-0456">Lyase</keyword>
<feature type="compositionally biased region" description="Basic and acidic residues" evidence="4">
    <location>
        <begin position="47"/>
        <end position="58"/>
    </location>
</feature>
<evidence type="ECO:0000313" key="9">
    <source>
        <dbReference type="EMBL" id="KAF5375227.1"/>
    </source>
</evidence>
<dbReference type="InterPro" id="IPR038970">
    <property type="entry name" value="Lyase_8"/>
</dbReference>
<dbReference type="GO" id="GO:0005975">
    <property type="term" value="P:carbohydrate metabolic process"/>
    <property type="evidence" value="ECO:0007669"/>
    <property type="project" value="InterPro"/>
</dbReference>
<keyword evidence="10" id="KW-1185">Reference proteome</keyword>
<evidence type="ECO:0000256" key="4">
    <source>
        <dbReference type="SAM" id="MobiDB-lite"/>
    </source>
</evidence>
<comment type="similarity">
    <text evidence="1">Belongs to the polysaccharide lyase 8 family.</text>
</comment>
<dbReference type="InterPro" id="IPR011013">
    <property type="entry name" value="Gal_mutarotase_sf_dom"/>
</dbReference>
<dbReference type="SUPFAM" id="SSF48230">
    <property type="entry name" value="Chondroitin AC/alginate lyase"/>
    <property type="match status" value="1"/>
</dbReference>
<dbReference type="InterPro" id="IPR011071">
    <property type="entry name" value="Lyase_8-like_C"/>
</dbReference>
<dbReference type="PANTHER" id="PTHR38481:SF1">
    <property type="entry name" value="HYALURONATE LYASE"/>
    <property type="match status" value="1"/>
</dbReference>
<dbReference type="InterPro" id="IPR012970">
    <property type="entry name" value="Lyase_8_alpha_N"/>
</dbReference>
<feature type="domain" description="Polysaccharide lyase family 8 C-terminal" evidence="7">
    <location>
        <begin position="647"/>
        <end position="717"/>
    </location>
</feature>
<protein>
    <recommendedName>
        <fullName evidence="11">Polysaccharide lyase family 8 protein</fullName>
    </recommendedName>
</protein>
<dbReference type="SUPFAM" id="SSF49863">
    <property type="entry name" value="Hyaluronate lyase-like, C-terminal domain"/>
    <property type="match status" value="1"/>
</dbReference>
<dbReference type="Proteomes" id="UP000559256">
    <property type="component" value="Unassembled WGS sequence"/>
</dbReference>
<dbReference type="InterPro" id="IPR008929">
    <property type="entry name" value="Chondroitin_lyas"/>
</dbReference>
<sequence length="746" mass="81969">MKANNPILLFTIFYFLLVAQTVSTSHAFPSLHRRHVFTESSQRPWSSRKDNDRRHSFRAEANGNATSDIQTIRNRRLDVILSSVTGASNVNTWSRSLDPEGKWPDIDYTTGCSAQRANWPAGQNHWSRLVTMAGAWHGNLPGAEQYAANADLASKISMAMNWWFIHDFTNNYCLSYGGTDRCPCNSDDFTLWNTNWFSNVIGVPSKVGQTCLLMDSALSSEQRRNCSHMSLRSYEGSFVDTLSIGPLTGANALDVASIGIDNALLNANMSLLTDAFRRVHAEVVVRNTIMADGVRADGSFAQHTGHLYNGNYGKDYTNAVIELELEAANTQFTASEASRRTMEVLFDGDAWMVFYNTVTGVLHWDFSVLGRFISFPVIDSHLGQIWSSQALTNFAISLSRSSTSANAGQLEGNRMFYANDYMPFGFHLADGTFYTYIQGNEYEDIAAVWDWNLIPGITVDYKATPLSCDRTGFKGIEKLVGGVSNGRIGIAAMQYTNPFTTTLSWKKAWFFLDDDIQHVMISNITSRSSVPVYSVLDQRRHTGQVFIDGIPRDGESIIAATGSSSLWHGGVGYTFHPNNTVLSLEIGPKTGNWSSIGISQQPPPTVDLFSAKLQHVDLKASTSYTAFPGTDYESFVLKSYGRQIRDIQNDGEISALYDENNSIAMAVFWNPNGGSVSFHTNPAEPLTLSVTGDVAVMYYLQTGTFTVANPSQSLSSVNVSVDSGINSRTIIVSLPLGGLAGSSVSV</sequence>
<dbReference type="AlphaFoldDB" id="A0A8H5H211"/>
<evidence type="ECO:0000256" key="3">
    <source>
        <dbReference type="ARBA" id="ARBA00023239"/>
    </source>
</evidence>
<evidence type="ECO:0000259" key="7">
    <source>
        <dbReference type="Pfam" id="PF02884"/>
    </source>
</evidence>
<reference evidence="9 10" key="1">
    <citation type="journal article" date="2020" name="ISME J.">
        <title>Uncovering the hidden diversity of litter-decomposition mechanisms in mushroom-forming fungi.</title>
        <authorList>
            <person name="Floudas D."/>
            <person name="Bentzer J."/>
            <person name="Ahren D."/>
            <person name="Johansson T."/>
            <person name="Persson P."/>
            <person name="Tunlid A."/>
        </authorList>
    </citation>
    <scope>NUCLEOTIDE SEQUENCE [LARGE SCALE GENOMIC DNA]</scope>
    <source>
        <strain evidence="9 10">CBS 291.85</strain>
    </source>
</reference>
<dbReference type="Pfam" id="PF08124">
    <property type="entry name" value="Lyase_8_N"/>
    <property type="match status" value="1"/>
</dbReference>
<evidence type="ECO:0000256" key="5">
    <source>
        <dbReference type="SAM" id="SignalP"/>
    </source>
</evidence>
<dbReference type="GO" id="GO:0016837">
    <property type="term" value="F:carbon-oxygen lyase activity, acting on polysaccharides"/>
    <property type="evidence" value="ECO:0007669"/>
    <property type="project" value="UniProtKB-ARBA"/>
</dbReference>
<dbReference type="EMBL" id="JAACJM010000001">
    <property type="protein sequence ID" value="KAF5375227.1"/>
    <property type="molecule type" value="Genomic_DNA"/>
</dbReference>
<organism evidence="9 10">
    <name type="scientific">Tetrapyrgos nigripes</name>
    <dbReference type="NCBI Taxonomy" id="182062"/>
    <lineage>
        <taxon>Eukaryota</taxon>
        <taxon>Fungi</taxon>
        <taxon>Dikarya</taxon>
        <taxon>Basidiomycota</taxon>
        <taxon>Agaricomycotina</taxon>
        <taxon>Agaricomycetes</taxon>
        <taxon>Agaricomycetidae</taxon>
        <taxon>Agaricales</taxon>
        <taxon>Marasmiineae</taxon>
        <taxon>Marasmiaceae</taxon>
        <taxon>Tetrapyrgos</taxon>
    </lineage>
</organism>
<feature type="domain" description="Polysaccharide lyase 8 N-terminal alpha-helical" evidence="8">
    <location>
        <begin position="88"/>
        <end position="348"/>
    </location>
</feature>
<comment type="caution">
    <text evidence="9">The sequence shown here is derived from an EMBL/GenBank/DDBJ whole genome shotgun (WGS) entry which is preliminary data.</text>
</comment>
<feature type="signal peptide" evidence="5">
    <location>
        <begin position="1"/>
        <end position="27"/>
    </location>
</feature>
<evidence type="ECO:0000259" key="8">
    <source>
        <dbReference type="Pfam" id="PF08124"/>
    </source>
</evidence>
<dbReference type="OrthoDB" id="5980780at2759"/>
<evidence type="ECO:0000256" key="1">
    <source>
        <dbReference type="ARBA" id="ARBA00006699"/>
    </source>
</evidence>
<feature type="chain" id="PRO_5034365557" description="Polysaccharide lyase family 8 protein" evidence="5">
    <location>
        <begin position="28"/>
        <end position="746"/>
    </location>
</feature>
<dbReference type="GO" id="GO:0030246">
    <property type="term" value="F:carbohydrate binding"/>
    <property type="evidence" value="ECO:0007669"/>
    <property type="project" value="InterPro"/>
</dbReference>
<dbReference type="InterPro" id="IPR003159">
    <property type="entry name" value="Lyase_8_central_dom"/>
</dbReference>
<dbReference type="Pfam" id="PF02884">
    <property type="entry name" value="Lyase_8_C"/>
    <property type="match status" value="1"/>
</dbReference>
<gene>
    <name evidence="9" type="ORF">D9758_000251</name>
</gene>
<evidence type="ECO:0000313" key="10">
    <source>
        <dbReference type="Proteomes" id="UP000559256"/>
    </source>
</evidence>
<dbReference type="Gene3D" id="1.50.10.100">
    <property type="entry name" value="Chondroitin AC/alginate lyase"/>
    <property type="match status" value="1"/>
</dbReference>
<dbReference type="Gene3D" id="2.60.220.10">
    <property type="entry name" value="Polysaccharide lyase family 8-like, C-terminal"/>
    <property type="match status" value="1"/>
</dbReference>
<dbReference type="PANTHER" id="PTHR38481">
    <property type="entry name" value="HYALURONATE LYASE"/>
    <property type="match status" value="1"/>
</dbReference>
<feature type="region of interest" description="Disordered" evidence="4">
    <location>
        <begin position="39"/>
        <end position="62"/>
    </location>
</feature>
<evidence type="ECO:0000259" key="6">
    <source>
        <dbReference type="Pfam" id="PF02278"/>
    </source>
</evidence>
<dbReference type="GO" id="GO:0005576">
    <property type="term" value="C:extracellular region"/>
    <property type="evidence" value="ECO:0007669"/>
    <property type="project" value="InterPro"/>
</dbReference>
<name>A0A8H5H211_9AGAR</name>
<dbReference type="SUPFAM" id="SSF74650">
    <property type="entry name" value="Galactose mutarotase-like"/>
    <property type="match status" value="1"/>
</dbReference>